<evidence type="ECO:0000259" key="4">
    <source>
        <dbReference type="PROSITE" id="PS50111"/>
    </source>
</evidence>
<evidence type="ECO:0000256" key="3">
    <source>
        <dbReference type="SAM" id="Phobius"/>
    </source>
</evidence>
<dbReference type="Gene3D" id="1.10.287.950">
    <property type="entry name" value="Methyl-accepting chemotaxis protein"/>
    <property type="match status" value="1"/>
</dbReference>
<dbReference type="PANTHER" id="PTHR32089:SF112">
    <property type="entry name" value="LYSOZYME-LIKE PROTEIN-RELATED"/>
    <property type="match status" value="1"/>
</dbReference>
<feature type="domain" description="Methyl-accepting transducer" evidence="4">
    <location>
        <begin position="115"/>
        <end position="351"/>
    </location>
</feature>
<dbReference type="Pfam" id="PF00015">
    <property type="entry name" value="MCPsignal"/>
    <property type="match status" value="1"/>
</dbReference>
<protein>
    <recommendedName>
        <fullName evidence="4">Methyl-accepting transducer domain-containing protein</fullName>
    </recommendedName>
</protein>
<comment type="caution">
    <text evidence="5">The sequence shown here is derived from an EMBL/GenBank/DDBJ whole genome shotgun (WGS) entry which is preliminary data.</text>
</comment>
<feature type="transmembrane region" description="Helical" evidence="3">
    <location>
        <begin position="40"/>
        <end position="59"/>
    </location>
</feature>
<evidence type="ECO:0000256" key="2">
    <source>
        <dbReference type="PROSITE-ProRule" id="PRU00284"/>
    </source>
</evidence>
<reference evidence="6" key="1">
    <citation type="submission" date="2016-07" db="EMBL/GenBank/DDBJ databases">
        <authorList>
            <person name="Florea S."/>
            <person name="Webb J.S."/>
            <person name="Jaromczyk J."/>
            <person name="Schardl C.L."/>
        </authorList>
    </citation>
    <scope>NUCLEOTIDE SEQUENCE [LARGE SCALE GENOMIC DNA]</scope>
    <source>
        <strain evidence="6">Z6</strain>
    </source>
</reference>
<evidence type="ECO:0000313" key="5">
    <source>
        <dbReference type="EMBL" id="OCL27782.1"/>
    </source>
</evidence>
<dbReference type="SUPFAM" id="SSF58104">
    <property type="entry name" value="Methyl-accepting chemotaxis protein (MCP) signaling domain"/>
    <property type="match status" value="1"/>
</dbReference>
<feature type="transmembrane region" description="Helical" evidence="3">
    <location>
        <begin position="12"/>
        <end position="34"/>
    </location>
</feature>
<keyword evidence="3" id="KW-0812">Transmembrane</keyword>
<dbReference type="CDD" id="cd11386">
    <property type="entry name" value="MCP_signal"/>
    <property type="match status" value="1"/>
</dbReference>
<dbReference type="AlphaFoldDB" id="A0A1C0ABM2"/>
<evidence type="ECO:0000256" key="1">
    <source>
        <dbReference type="ARBA" id="ARBA00023224"/>
    </source>
</evidence>
<keyword evidence="3" id="KW-0472">Membrane</keyword>
<dbReference type="EMBL" id="LWDV01000007">
    <property type="protein sequence ID" value="OCL27782.1"/>
    <property type="molecule type" value="Genomic_DNA"/>
</dbReference>
<reference evidence="5 6" key="2">
    <citation type="submission" date="2016-08" db="EMBL/GenBank/DDBJ databases">
        <title>Orenia metallireducens sp. nov. strain Z6, a Novel Metal-reducing Firmicute from the Deep Subsurface.</title>
        <authorList>
            <person name="Maxim B.I."/>
            <person name="Kenneth K."/>
            <person name="Flynn T.M."/>
            <person name="Oloughlin E.J."/>
            <person name="Locke R.A."/>
            <person name="Weber J.R."/>
            <person name="Egan S.M."/>
            <person name="Mackie R.I."/>
            <person name="Cann I.K."/>
        </authorList>
    </citation>
    <scope>NUCLEOTIDE SEQUENCE [LARGE SCALE GENOMIC DNA]</scope>
    <source>
        <strain evidence="5 6">Z6</strain>
    </source>
</reference>
<dbReference type="GO" id="GO:0016020">
    <property type="term" value="C:membrane"/>
    <property type="evidence" value="ECO:0007669"/>
    <property type="project" value="InterPro"/>
</dbReference>
<dbReference type="Proteomes" id="UP000093514">
    <property type="component" value="Unassembled WGS sequence"/>
</dbReference>
<dbReference type="GO" id="GO:0007165">
    <property type="term" value="P:signal transduction"/>
    <property type="evidence" value="ECO:0007669"/>
    <property type="project" value="UniProtKB-KW"/>
</dbReference>
<name>A0A1C0ABM2_9FIRM</name>
<gene>
    <name evidence="5" type="ORF">U472_04315</name>
</gene>
<dbReference type="InterPro" id="IPR004089">
    <property type="entry name" value="MCPsignal_dom"/>
</dbReference>
<accession>A0A1C0ABM2</accession>
<dbReference type="PANTHER" id="PTHR32089">
    <property type="entry name" value="METHYL-ACCEPTING CHEMOTAXIS PROTEIN MCPB"/>
    <property type="match status" value="1"/>
</dbReference>
<keyword evidence="3" id="KW-1133">Transmembrane helix</keyword>
<sequence length="380" mass="41846">MKLQLKKQLLSKVNLMILVIILISFSLVIVSFTQEQIGRAIFQTIILAVLTFLGLSSLFNQLNKPPSKSTNNLQSKLTKFINGGNKITQLIVEVDDDVDDLTKTFNQVILNLQETLSKIVKETEDIEDTSQLLKEASSEGNIIIEQAIDTIQSISTAIEQISASNQEISIFSEHTSQAAQEGKEDIEKAIEQIESIKLVTQNSTTHMERLNEKTGQINQIADLITNIADQTNLLALNAAIEAARAGEHGRGFAVVAEEIRNLAEETAGATGKITELIKDIKLETNQALTASKNGKDEALKGQTIITQLGNNFSKILEQIEETTSQIQQATAATEELATESDEMVNMTDGVKLIMDEIINSTTYMSDSLQGLYQMIEEFKN</sequence>
<dbReference type="OrthoDB" id="5392220at2"/>
<dbReference type="SMART" id="SM00283">
    <property type="entry name" value="MA"/>
    <property type="match status" value="1"/>
</dbReference>
<keyword evidence="6" id="KW-1185">Reference proteome</keyword>
<proteinExistence type="predicted"/>
<dbReference type="PROSITE" id="PS50111">
    <property type="entry name" value="CHEMOTAXIS_TRANSDUC_2"/>
    <property type="match status" value="1"/>
</dbReference>
<keyword evidence="1 2" id="KW-0807">Transducer</keyword>
<organism evidence="5 6">
    <name type="scientific">Orenia metallireducens</name>
    <dbReference type="NCBI Taxonomy" id="1413210"/>
    <lineage>
        <taxon>Bacteria</taxon>
        <taxon>Bacillati</taxon>
        <taxon>Bacillota</taxon>
        <taxon>Clostridia</taxon>
        <taxon>Halanaerobiales</taxon>
        <taxon>Halobacteroidaceae</taxon>
        <taxon>Orenia</taxon>
    </lineage>
</organism>
<evidence type="ECO:0000313" key="6">
    <source>
        <dbReference type="Proteomes" id="UP000093514"/>
    </source>
</evidence>
<dbReference type="RefSeq" id="WP_068715871.1">
    <property type="nucleotide sequence ID" value="NZ_LWDV01000007.1"/>
</dbReference>